<evidence type="ECO:0000259" key="1">
    <source>
        <dbReference type="Pfam" id="PF14534"/>
    </source>
</evidence>
<dbReference type="InterPro" id="IPR032710">
    <property type="entry name" value="NTF2-like_dom_sf"/>
</dbReference>
<dbReference type="Pfam" id="PF14534">
    <property type="entry name" value="DUF4440"/>
    <property type="match status" value="1"/>
</dbReference>
<dbReference type="SUPFAM" id="SSF54427">
    <property type="entry name" value="NTF2-like"/>
    <property type="match status" value="1"/>
</dbReference>
<dbReference type="EMBL" id="BMDJ01000001">
    <property type="protein sequence ID" value="GGI23179.1"/>
    <property type="molecule type" value="Genomic_DNA"/>
</dbReference>
<dbReference type="Gene3D" id="3.10.450.50">
    <property type="match status" value="1"/>
</dbReference>
<dbReference type="InterPro" id="IPR027843">
    <property type="entry name" value="DUF4440"/>
</dbReference>
<dbReference type="Proteomes" id="UP000645390">
    <property type="component" value="Unassembled WGS sequence"/>
</dbReference>
<keyword evidence="3" id="KW-1185">Reference proteome</keyword>
<proteinExistence type="predicted"/>
<reference evidence="3" key="1">
    <citation type="journal article" date="2019" name="Int. J. Syst. Evol. Microbiol.">
        <title>The Global Catalogue of Microorganisms (GCM) 10K type strain sequencing project: providing services to taxonomists for standard genome sequencing and annotation.</title>
        <authorList>
            <consortium name="The Broad Institute Genomics Platform"/>
            <consortium name="The Broad Institute Genome Sequencing Center for Infectious Disease"/>
            <person name="Wu L."/>
            <person name="Ma J."/>
        </authorList>
    </citation>
    <scope>NUCLEOTIDE SEQUENCE [LARGE SCALE GENOMIC DNA]</scope>
    <source>
        <strain evidence="3">CCM 8939</strain>
    </source>
</reference>
<accession>A0ABQ2BCW5</accession>
<gene>
    <name evidence="2" type="ORF">GCM10008119_06370</name>
</gene>
<name>A0ABQ2BCW5_9SPHI</name>
<dbReference type="RefSeq" id="WP_188411794.1">
    <property type="nucleotide sequence ID" value="NZ_BMDJ01000001.1"/>
</dbReference>
<sequence length="130" mass="15433">METDLINDIHKRANAALESKDSKVFEKIFDKDLEYIQADGKILSKAEYIDELEKTFKKVKSIQTSQYRIKSSFEHEIFTEKIARKSVIIKPKMIFLTDKQTIQTEEIFQWKIINGEWKVIKVEVVLEEKY</sequence>
<organism evidence="2 3">
    <name type="scientific">Pedobacter mendelii</name>
    <dbReference type="NCBI Taxonomy" id="1908240"/>
    <lineage>
        <taxon>Bacteria</taxon>
        <taxon>Pseudomonadati</taxon>
        <taxon>Bacteroidota</taxon>
        <taxon>Sphingobacteriia</taxon>
        <taxon>Sphingobacteriales</taxon>
        <taxon>Sphingobacteriaceae</taxon>
        <taxon>Pedobacter</taxon>
    </lineage>
</organism>
<feature type="domain" description="DUF4440" evidence="1">
    <location>
        <begin position="8"/>
        <end position="70"/>
    </location>
</feature>
<evidence type="ECO:0000313" key="2">
    <source>
        <dbReference type="EMBL" id="GGI23179.1"/>
    </source>
</evidence>
<comment type="caution">
    <text evidence="2">The sequence shown here is derived from an EMBL/GenBank/DDBJ whole genome shotgun (WGS) entry which is preliminary data.</text>
</comment>
<protein>
    <recommendedName>
        <fullName evidence="1">DUF4440 domain-containing protein</fullName>
    </recommendedName>
</protein>
<evidence type="ECO:0000313" key="3">
    <source>
        <dbReference type="Proteomes" id="UP000645390"/>
    </source>
</evidence>